<dbReference type="PANTHER" id="PTHR12558">
    <property type="entry name" value="CELL DIVISION CYCLE 16,23,27"/>
    <property type="match status" value="1"/>
</dbReference>
<dbReference type="InterPro" id="IPR003921">
    <property type="entry name" value="Cell_synth_C"/>
</dbReference>
<dbReference type="SMART" id="SM00028">
    <property type="entry name" value="TPR"/>
    <property type="match status" value="11"/>
</dbReference>
<reference evidence="9 10" key="1">
    <citation type="journal article" date="2006" name="J. Bacteriol.">
        <title>Comparison of the genome sequence of the poultry pathogen Bordetella avium with those of B. bronchiseptica, B. pertussis, and B. parapertussis reveals extensive diversity in surface structures associated with host interaction.</title>
        <authorList>
            <person name="Sebaihia M."/>
            <person name="Preston A."/>
            <person name="Maskell D.J."/>
            <person name="Kuzmiak H."/>
            <person name="Connell T.D."/>
            <person name="King N.D."/>
            <person name="Orndorff P.E."/>
            <person name="Miyamoto D.M."/>
            <person name="Thomson N.R."/>
            <person name="Harris D."/>
            <person name="Goble A."/>
            <person name="Lord A."/>
            <person name="Murphy L."/>
            <person name="Quail M.A."/>
            <person name="Rutter S."/>
            <person name="Squares R."/>
            <person name="Squares S."/>
            <person name="Woodward J."/>
            <person name="Parkhill J."/>
            <person name="Temple L.M."/>
        </authorList>
    </citation>
    <scope>NUCLEOTIDE SEQUENCE [LARGE SCALE GENOMIC DNA]</scope>
    <source>
        <strain evidence="9 10">197N</strain>
    </source>
</reference>
<feature type="domain" description="Cellulose synthase operon C C-terminal" evidence="8">
    <location>
        <begin position="959"/>
        <end position="1303"/>
    </location>
</feature>
<evidence type="ECO:0000256" key="3">
    <source>
        <dbReference type="ARBA" id="ARBA00022737"/>
    </source>
</evidence>
<dbReference type="eggNOG" id="COG3087">
    <property type="taxonomic scope" value="Bacteria"/>
</dbReference>
<keyword evidence="10" id="KW-1185">Reference proteome</keyword>
<accession>Q2KWR6</accession>
<dbReference type="Pfam" id="PF13432">
    <property type="entry name" value="TPR_16"/>
    <property type="match status" value="3"/>
</dbReference>
<dbReference type="Gene3D" id="1.25.40.10">
    <property type="entry name" value="Tetratricopeptide repeat domain"/>
    <property type="match status" value="4"/>
</dbReference>
<protein>
    <submittedName>
        <fullName evidence="9">Cellulose synthase protein C</fullName>
    </submittedName>
</protein>
<keyword evidence="5" id="KW-0135">Cellulose biosynthesis</keyword>
<dbReference type="EMBL" id="AM167904">
    <property type="protein sequence ID" value="CAJ50237.1"/>
    <property type="molecule type" value="Genomic_DNA"/>
</dbReference>
<proteinExistence type="predicted"/>
<dbReference type="GO" id="GO:0030244">
    <property type="term" value="P:cellulose biosynthetic process"/>
    <property type="evidence" value="ECO:0007669"/>
    <property type="project" value="UniProtKB-KW"/>
</dbReference>
<evidence type="ECO:0000256" key="2">
    <source>
        <dbReference type="ARBA" id="ARBA00022729"/>
    </source>
</evidence>
<dbReference type="Pfam" id="PF05420">
    <property type="entry name" value="BCSC_C"/>
    <property type="match status" value="1"/>
</dbReference>
<keyword evidence="3" id="KW-0677">Repeat</keyword>
<dbReference type="Proteomes" id="UP000001977">
    <property type="component" value="Chromosome"/>
</dbReference>
<dbReference type="InterPro" id="IPR008410">
    <property type="entry name" value="BCSC_C"/>
</dbReference>
<sequence length="1323" mass="142668">MSRHKIVAGLLATLLHQSVWAQPDATASLLEQGRYWQSQGDTRRAMAAWEKLLLADPNQPEALYGLGLAALREKRVSEARGFLDRLTRVDGNSVFVKRLQQDITLAGGNNASNLEQARMLAASGQVEDAVQAYDKALQGREPQGDVALEYYSFLGYTPKGLGRAIEGLQRLSRENPGNTQIQVALAKHLIRDEKRRLEGLRLLEKLAQRKDVGADAKDSWRAGLLWGGAPSAAERPLFDAYLKQYPDDAEVRAALNTPRVRPAAAPAWRQDARLARGFEALKQSDLLAAESAFQETLRAKPNDPDALGGMGLVRMQQGRATEAEDFLKCAAAAPNAGRNWSRALSSARYWSLIDQAESARKRGETAEARKLLEQAIRLDGSQASAFNAMGRVFSSAGDTANAEKTYRYVLARHKNDAEAIVGLADVLAQDGRAEEALRLIDSLPPEQAARAGNAARLRATVAASRARVVARDGDAAAAREVLERARAADPANPWLNYELARLMLREGKAGQAQRLVDDFERAHPDTPDALFASALLASERSEWGAAYDTMVRIPASSITPEMAQFQRRLWVHEQAAQAARLAQAGNADLARQQLAGLDAGNDPELLAAVAQAYVDAGDPARANALMQPLLNGPRGNSPDVLLPYASVLLKQGDDARVADVLRQVQKQKLDPDQHRSFQDLVSLYTIRQAEAMRQRGDLVAAYDMLQPVLKRRPDDALAQGALARMYAAAGDRDKAVEIYRKLLANDPDNATLQLAFAGISAEMNDWRTAEKAVDRALALAPKDPDVLAGAARLYRARGYTGRAAELYQAAIALQDQRTGLLAQAPAGAVQSNPFAGLPGQRAESARVAQVLGDVLNEDSTQPWQGAAVAQNSAPAYGATASGATLVVPADASSYAATPVYPTAVTPRAADEPPRPAPGYQVAAAPRSLRDELDEVQQERSGEAKAGLFVRSNNGESGLSKLTEVSAPVEVLLPAGDGKVSLRVTPVQLDAGRLGDDYSSNSRFGGGPVAALAQERGLVGSAGKQRDSGVGLSAGYQMRGFSADIGTTPMGFEYTNVVGGLRVNGPLSANTSYNLELSRRAVTDSLVSFAGARDDRIGESWGAVTANGLKGQIGADNNDYGVYAYGGWHKLLGHNVRSNSRAEVGTGIYWNLERQENRLLTAGLNLGAIFYDNNQRYFTYGNGGYFSPQQYYALSVPVTWAQRSGRFTYKLQGSIGLQHFKEDGADYFPTSGLAQQAANTAAGLRNPGSRAVYDGQSHTGLGYSLAAAAEYQLNPRWFLGGTLGMDNATDYRQYAGGLYLRYTFYPMTRPLDLPVNPYQSPYAR</sequence>
<evidence type="ECO:0000256" key="5">
    <source>
        <dbReference type="ARBA" id="ARBA00022916"/>
    </source>
</evidence>
<feature type="repeat" description="TPR" evidence="6">
    <location>
        <begin position="716"/>
        <end position="749"/>
    </location>
</feature>
<evidence type="ECO:0000259" key="8">
    <source>
        <dbReference type="Pfam" id="PF05420"/>
    </source>
</evidence>
<dbReference type="UniPathway" id="UPA00694"/>
<dbReference type="Pfam" id="PF14559">
    <property type="entry name" value="TPR_19"/>
    <property type="match status" value="3"/>
</dbReference>
<dbReference type="PROSITE" id="PS50005">
    <property type="entry name" value="TPR"/>
    <property type="match status" value="2"/>
</dbReference>
<dbReference type="KEGG" id="bav:BAV2627"/>
<gene>
    <name evidence="9" type="primary">wssE</name>
    <name evidence="9" type="synonym">bscS</name>
    <name evidence="9" type="ordered locus">BAV2627</name>
</gene>
<dbReference type="PRINTS" id="PR01441">
    <property type="entry name" value="CELLSNTHASEC"/>
</dbReference>
<feature type="signal peptide" evidence="7">
    <location>
        <begin position="1"/>
        <end position="21"/>
    </location>
</feature>
<feature type="chain" id="PRO_5004211935" evidence="7">
    <location>
        <begin position="22"/>
        <end position="1323"/>
    </location>
</feature>
<dbReference type="STRING" id="360910.BAV2627"/>
<evidence type="ECO:0000256" key="7">
    <source>
        <dbReference type="SAM" id="SignalP"/>
    </source>
</evidence>
<dbReference type="eggNOG" id="COG0457">
    <property type="taxonomic scope" value="Bacteria"/>
</dbReference>
<name>Q2KWR6_BORA1</name>
<dbReference type="GO" id="GO:0006011">
    <property type="term" value="P:UDP-alpha-D-glucose metabolic process"/>
    <property type="evidence" value="ECO:0007669"/>
    <property type="project" value="InterPro"/>
</dbReference>
<comment type="pathway">
    <text evidence="1">Glycan metabolism; bacterial cellulose biosynthesis.</text>
</comment>
<feature type="repeat" description="TPR" evidence="6">
    <location>
        <begin position="26"/>
        <end position="59"/>
    </location>
</feature>
<evidence type="ECO:0000256" key="6">
    <source>
        <dbReference type="PROSITE-ProRule" id="PRU00339"/>
    </source>
</evidence>
<evidence type="ECO:0000256" key="4">
    <source>
        <dbReference type="ARBA" id="ARBA00022803"/>
    </source>
</evidence>
<dbReference type="HOGENOM" id="CLU_001631_1_0_4"/>
<evidence type="ECO:0000313" key="9">
    <source>
        <dbReference type="EMBL" id="CAJ50237.1"/>
    </source>
</evidence>
<dbReference type="InterPro" id="IPR011990">
    <property type="entry name" value="TPR-like_helical_dom_sf"/>
</dbReference>
<evidence type="ECO:0000313" key="10">
    <source>
        <dbReference type="Proteomes" id="UP000001977"/>
    </source>
</evidence>
<dbReference type="OrthoDB" id="174989at2"/>
<dbReference type="PANTHER" id="PTHR12558:SF13">
    <property type="entry name" value="CELL DIVISION CYCLE PROTEIN 27 HOMOLOG"/>
    <property type="match status" value="1"/>
</dbReference>
<organism evidence="9 10">
    <name type="scientific">Bordetella avium (strain 197N)</name>
    <dbReference type="NCBI Taxonomy" id="360910"/>
    <lineage>
        <taxon>Bacteria</taxon>
        <taxon>Pseudomonadati</taxon>
        <taxon>Pseudomonadota</taxon>
        <taxon>Betaproteobacteria</taxon>
        <taxon>Burkholderiales</taxon>
        <taxon>Alcaligenaceae</taxon>
        <taxon>Bordetella</taxon>
    </lineage>
</organism>
<dbReference type="InterPro" id="IPR019734">
    <property type="entry name" value="TPR_rpt"/>
</dbReference>
<keyword evidence="2 7" id="KW-0732">Signal</keyword>
<evidence type="ECO:0000256" key="1">
    <source>
        <dbReference type="ARBA" id="ARBA00005186"/>
    </source>
</evidence>
<dbReference type="SUPFAM" id="SSF48452">
    <property type="entry name" value="TPR-like"/>
    <property type="match status" value="2"/>
</dbReference>
<dbReference type="GO" id="GO:0019867">
    <property type="term" value="C:outer membrane"/>
    <property type="evidence" value="ECO:0007669"/>
    <property type="project" value="InterPro"/>
</dbReference>
<keyword evidence="4 6" id="KW-0802">TPR repeat</keyword>